<dbReference type="SMART" id="SM01043">
    <property type="entry name" value="BTAD"/>
    <property type="match status" value="1"/>
</dbReference>
<sequence>MAHIRVSVLGPVRLEIDGVPAHLTPLTTRLLVRLVAADGEPVPVRTLRREVWGMTAELPGQAQRDRNEVQKRVLELRRTFDPDRTGDGARVLRTVQLLTARGPESAYRLVLRAEELDSAEFTELVNGALHAAPATAARGLADALGMLRGRPLAEADGEPFAAPMTRRLDGLRDAAREAFIRSQSDLGRPDLALPVAERIARERPDDGPAAARLALLRERLRERHGGELLRHRVPGRNADVVLVRGDLFDQLDANLVVGFTDTFDTSTEQDVVISRESVQAQLVERVFGGQRRLLDDRLRLGLRAHIPVGTETARDKPRGRRTRYPIGTTVVLPVDGRRVFATAYSRLGNDLVARADPADLRLALERLWPQVARHGLFKPVAVPLIGAGLARVVALDRAQLATLVIETFADCCRRDPAVARELRIVIMPGELAAIDLAAVEKCLRNLDGPAPAASVRTPLPGAAGPRDSG</sequence>
<dbReference type="InterPro" id="IPR016032">
    <property type="entry name" value="Sig_transdc_resp-reg_C-effctor"/>
</dbReference>
<dbReference type="GO" id="GO:0000160">
    <property type="term" value="P:phosphorelay signal transduction system"/>
    <property type="evidence" value="ECO:0007669"/>
    <property type="project" value="UniProtKB-KW"/>
</dbReference>
<gene>
    <name evidence="5" type="ORF">SAMN05216223_102109</name>
</gene>
<dbReference type="Gene3D" id="1.25.40.10">
    <property type="entry name" value="Tetratricopeptide repeat domain"/>
    <property type="match status" value="1"/>
</dbReference>
<dbReference type="PANTHER" id="PTHR35807:SF1">
    <property type="entry name" value="TRANSCRIPTIONAL REGULATOR REDD"/>
    <property type="match status" value="1"/>
</dbReference>
<dbReference type="OrthoDB" id="3405809at2"/>
<reference evidence="5 6" key="1">
    <citation type="submission" date="2016-10" db="EMBL/GenBank/DDBJ databases">
        <authorList>
            <person name="de Groot N.N."/>
        </authorList>
    </citation>
    <scope>NUCLEOTIDE SEQUENCE [LARGE SCALE GENOMIC DNA]</scope>
    <source>
        <strain evidence="5 6">CGMCC 4.2023</strain>
    </source>
</reference>
<evidence type="ECO:0000256" key="1">
    <source>
        <dbReference type="ARBA" id="ARBA00023012"/>
    </source>
</evidence>
<dbReference type="EMBL" id="FNVU01000002">
    <property type="protein sequence ID" value="SEF81207.1"/>
    <property type="molecule type" value="Genomic_DNA"/>
</dbReference>
<name>A0A1H5V469_9ACTN</name>
<dbReference type="InterPro" id="IPR045535">
    <property type="entry name" value="ThsA_Macro"/>
</dbReference>
<evidence type="ECO:0000256" key="3">
    <source>
        <dbReference type="ARBA" id="ARBA00023163"/>
    </source>
</evidence>
<evidence type="ECO:0000313" key="5">
    <source>
        <dbReference type="EMBL" id="SEF81207.1"/>
    </source>
</evidence>
<feature type="domain" description="Bacterial transcriptional activator" evidence="4">
    <location>
        <begin position="116"/>
        <end position="229"/>
    </location>
</feature>
<dbReference type="PANTHER" id="PTHR35807">
    <property type="entry name" value="TRANSCRIPTIONAL REGULATOR REDD-RELATED"/>
    <property type="match status" value="1"/>
</dbReference>
<keyword evidence="2" id="KW-0805">Transcription regulation</keyword>
<dbReference type="InterPro" id="IPR051677">
    <property type="entry name" value="AfsR-DnrI-RedD_regulator"/>
</dbReference>
<evidence type="ECO:0000259" key="4">
    <source>
        <dbReference type="SMART" id="SM01043"/>
    </source>
</evidence>
<dbReference type="Pfam" id="PF03704">
    <property type="entry name" value="BTAD"/>
    <property type="match status" value="1"/>
</dbReference>
<dbReference type="Proteomes" id="UP000236754">
    <property type="component" value="Unassembled WGS sequence"/>
</dbReference>
<dbReference type="RefSeq" id="WP_103884295.1">
    <property type="nucleotide sequence ID" value="NZ_FNVU01000002.1"/>
</dbReference>
<dbReference type="SUPFAM" id="SSF48452">
    <property type="entry name" value="TPR-like"/>
    <property type="match status" value="1"/>
</dbReference>
<dbReference type="GO" id="GO:0003677">
    <property type="term" value="F:DNA binding"/>
    <property type="evidence" value="ECO:0007669"/>
    <property type="project" value="InterPro"/>
</dbReference>
<dbReference type="InterPro" id="IPR011990">
    <property type="entry name" value="TPR-like_helical_dom_sf"/>
</dbReference>
<organism evidence="5 6">
    <name type="scientific">Actinacidiphila yanglinensis</name>
    <dbReference type="NCBI Taxonomy" id="310779"/>
    <lineage>
        <taxon>Bacteria</taxon>
        <taxon>Bacillati</taxon>
        <taxon>Actinomycetota</taxon>
        <taxon>Actinomycetes</taxon>
        <taxon>Kitasatosporales</taxon>
        <taxon>Streptomycetaceae</taxon>
        <taxon>Actinacidiphila</taxon>
    </lineage>
</organism>
<evidence type="ECO:0000256" key="2">
    <source>
        <dbReference type="ARBA" id="ARBA00023015"/>
    </source>
</evidence>
<dbReference type="InterPro" id="IPR036388">
    <property type="entry name" value="WH-like_DNA-bd_sf"/>
</dbReference>
<dbReference type="AlphaFoldDB" id="A0A1H5V469"/>
<keyword evidence="3" id="KW-0804">Transcription</keyword>
<protein>
    <submittedName>
        <fullName evidence="5">Transcriptional regulatory protein, C terminal</fullName>
    </submittedName>
</protein>
<proteinExistence type="predicted"/>
<dbReference type="SUPFAM" id="SSF46894">
    <property type="entry name" value="C-terminal effector domain of the bipartite response regulators"/>
    <property type="match status" value="1"/>
</dbReference>
<evidence type="ECO:0000313" key="6">
    <source>
        <dbReference type="Proteomes" id="UP000236754"/>
    </source>
</evidence>
<accession>A0A1H5V469</accession>
<keyword evidence="1" id="KW-0902">Two-component regulatory system</keyword>
<dbReference type="Gene3D" id="1.10.10.10">
    <property type="entry name" value="Winged helix-like DNA-binding domain superfamily/Winged helix DNA-binding domain"/>
    <property type="match status" value="1"/>
</dbReference>
<keyword evidence="6" id="KW-1185">Reference proteome</keyword>
<dbReference type="Pfam" id="PF20016">
    <property type="entry name" value="ThsA_Macro"/>
    <property type="match status" value="1"/>
</dbReference>
<dbReference type="GO" id="GO:0006355">
    <property type="term" value="P:regulation of DNA-templated transcription"/>
    <property type="evidence" value="ECO:0007669"/>
    <property type="project" value="InterPro"/>
</dbReference>
<dbReference type="InterPro" id="IPR005158">
    <property type="entry name" value="BTAD"/>
</dbReference>